<evidence type="ECO:0008006" key="8">
    <source>
        <dbReference type="Google" id="ProtNLM"/>
    </source>
</evidence>
<proteinExistence type="inferred from homology"/>
<evidence type="ECO:0000256" key="3">
    <source>
        <dbReference type="ARBA" id="ARBA00023002"/>
    </source>
</evidence>
<protein>
    <recommendedName>
        <fullName evidence="8">Hydroxylamine reductase</fullName>
    </recommendedName>
</protein>
<name>A0ABD3Q4C6_9STRA</name>
<evidence type="ECO:0000256" key="5">
    <source>
        <dbReference type="ARBA" id="ARBA00023014"/>
    </source>
</evidence>
<dbReference type="Proteomes" id="UP001530400">
    <property type="component" value="Unassembled WGS sequence"/>
</dbReference>
<evidence type="ECO:0000256" key="1">
    <source>
        <dbReference type="ARBA" id="ARBA00022490"/>
    </source>
</evidence>
<dbReference type="EMBL" id="JALLPJ020000323">
    <property type="protein sequence ID" value="KAL3795309.1"/>
    <property type="molecule type" value="Genomic_DNA"/>
</dbReference>
<keyword evidence="1" id="KW-0963">Cytoplasm</keyword>
<dbReference type="InterPro" id="IPR016099">
    <property type="entry name" value="Prismane-like_a/b-sand"/>
</dbReference>
<keyword evidence="2" id="KW-0479">Metal-binding</keyword>
<dbReference type="NCBIfam" id="NF003658">
    <property type="entry name" value="PRK05290.1"/>
    <property type="match status" value="1"/>
</dbReference>
<sequence length="616" mass="67247">MIFRASTTRLLSSLSHQAAQRTRHLSILSSSTSIPSHPTNFFSPHAASATFRTSSTSASITNPAMFCRQCEQTQDHIACRSVGICGKSAETSAMQDGLVHLLKRMGVMATAARGAGANEKEMYQVNWWTLRSAFSTLTNVNFDEERIAEFIREGLTIQKKLEELIQSKGGKVPNLDPVAIGDTDTASLEEFGYTVSVPKLKDCMGNDDCFSLVEIGTYGAKGVCAYAAHCHQLGYMNEEVMAGLHEVFAKLASNEADMNGLLANVLRVGELNGKVLAMLDEAHASNFGVPEPTQVKVTATEGKAILVSGHDLKDLEELLKQTESTSINVYTHGEMLPAHSYPGLKKYPHLVGNYGTAWQAQKFEFSTFPGPVIVTTNCILEPRRMYKDRIYSMNEVGVSGVKHLESRDFSEVIAKAKECKGFPKTITPAQYHTVGFNHRAVLPLAGDVIEGVKKGDISRIFLIGGCDGSQFDRNYFTELAEELPEDTLILTLGCAKNRFIHSQKLLNQTLANGMPRIMDMGQCNDSYSAIVVATELAKALDCTVNDLPLSLCLSHLEQKAAAVLLTLLNMGVKNIRLGPSLPAYITPNVLNVLVENYNLMPTGNVHDDIKGMMAGR</sequence>
<comment type="caution">
    <text evidence="6">The sequence shown here is derived from an EMBL/GenBank/DDBJ whole genome shotgun (WGS) entry which is preliminary data.</text>
</comment>
<dbReference type="FunFam" id="1.20.1270.20:FF:000001">
    <property type="entry name" value="Hydroxylamine reductase"/>
    <property type="match status" value="1"/>
</dbReference>
<dbReference type="InterPro" id="IPR016100">
    <property type="entry name" value="Prismane_a-bundle"/>
</dbReference>
<reference evidence="6 7" key="1">
    <citation type="submission" date="2024-10" db="EMBL/GenBank/DDBJ databases">
        <title>Updated reference genomes for cyclostephanoid diatoms.</title>
        <authorList>
            <person name="Roberts W.R."/>
            <person name="Alverson A.J."/>
        </authorList>
    </citation>
    <scope>NUCLEOTIDE SEQUENCE [LARGE SCALE GENOMIC DNA]</scope>
    <source>
        <strain evidence="6 7">AJA010-31</strain>
    </source>
</reference>
<dbReference type="InterPro" id="IPR011254">
    <property type="entry name" value="Prismane-like_sf"/>
</dbReference>
<keyword evidence="5" id="KW-0411">Iron-sulfur</keyword>
<organism evidence="6 7">
    <name type="scientific">Cyclotella atomus</name>
    <dbReference type="NCBI Taxonomy" id="382360"/>
    <lineage>
        <taxon>Eukaryota</taxon>
        <taxon>Sar</taxon>
        <taxon>Stramenopiles</taxon>
        <taxon>Ochrophyta</taxon>
        <taxon>Bacillariophyta</taxon>
        <taxon>Coscinodiscophyceae</taxon>
        <taxon>Thalassiosirophycidae</taxon>
        <taxon>Stephanodiscales</taxon>
        <taxon>Stephanodiscaceae</taxon>
        <taxon>Cyclotella</taxon>
    </lineage>
</organism>
<dbReference type="NCBIfam" id="TIGR01703">
    <property type="entry name" value="hybrid_clust"/>
    <property type="match status" value="1"/>
</dbReference>
<evidence type="ECO:0000256" key="4">
    <source>
        <dbReference type="ARBA" id="ARBA00023004"/>
    </source>
</evidence>
<gene>
    <name evidence="6" type="ORF">ACHAWO_006943</name>
</gene>
<dbReference type="InterPro" id="IPR010048">
    <property type="entry name" value="Hydroxylam_reduct"/>
</dbReference>
<dbReference type="AlphaFoldDB" id="A0ABD3Q4C6"/>
<keyword evidence="3" id="KW-0560">Oxidoreductase</keyword>
<dbReference type="PANTHER" id="PTHR30109:SF0">
    <property type="entry name" value="HYDROXYLAMINE REDUCTASE"/>
    <property type="match status" value="1"/>
</dbReference>
<evidence type="ECO:0000313" key="6">
    <source>
        <dbReference type="EMBL" id="KAL3795309.1"/>
    </source>
</evidence>
<keyword evidence="7" id="KW-1185">Reference proteome</keyword>
<evidence type="ECO:0000256" key="2">
    <source>
        <dbReference type="ARBA" id="ARBA00022723"/>
    </source>
</evidence>
<dbReference type="HAMAP" id="MF_00069">
    <property type="entry name" value="Hydroxylam_reduct"/>
    <property type="match status" value="1"/>
</dbReference>
<dbReference type="InterPro" id="IPR004137">
    <property type="entry name" value="HCP/CODH"/>
</dbReference>
<dbReference type="Pfam" id="PF03063">
    <property type="entry name" value="Prismane"/>
    <property type="match status" value="1"/>
</dbReference>
<dbReference type="GO" id="GO:0051536">
    <property type="term" value="F:iron-sulfur cluster binding"/>
    <property type="evidence" value="ECO:0007669"/>
    <property type="project" value="UniProtKB-KW"/>
</dbReference>
<accession>A0ABD3Q4C6</accession>
<dbReference type="GO" id="GO:0016491">
    <property type="term" value="F:oxidoreductase activity"/>
    <property type="evidence" value="ECO:0007669"/>
    <property type="project" value="UniProtKB-KW"/>
</dbReference>
<dbReference type="Gene3D" id="1.20.1270.20">
    <property type="match status" value="2"/>
</dbReference>
<evidence type="ECO:0000313" key="7">
    <source>
        <dbReference type="Proteomes" id="UP001530400"/>
    </source>
</evidence>
<dbReference type="SUPFAM" id="SSF56821">
    <property type="entry name" value="Prismane protein-like"/>
    <property type="match status" value="1"/>
</dbReference>
<dbReference type="GO" id="GO:0046872">
    <property type="term" value="F:metal ion binding"/>
    <property type="evidence" value="ECO:0007669"/>
    <property type="project" value="UniProtKB-KW"/>
</dbReference>
<keyword evidence="4" id="KW-0408">Iron</keyword>
<dbReference type="PANTHER" id="PTHR30109">
    <property type="entry name" value="HYDROXYLAMINE REDUCTASE"/>
    <property type="match status" value="1"/>
</dbReference>
<dbReference type="Gene3D" id="3.40.50.2030">
    <property type="match status" value="2"/>
</dbReference>
<dbReference type="FunFam" id="3.40.50.2030:FF:000002">
    <property type="entry name" value="Hydroxylamine reductase"/>
    <property type="match status" value="1"/>
</dbReference>